<accession>A0A2M9Q6W3</accession>
<organism evidence="1 2">
    <name type="scientific">Lysinibacillus xylanilyticus</name>
    <dbReference type="NCBI Taxonomy" id="582475"/>
    <lineage>
        <taxon>Bacteria</taxon>
        <taxon>Bacillati</taxon>
        <taxon>Bacillota</taxon>
        <taxon>Bacilli</taxon>
        <taxon>Bacillales</taxon>
        <taxon>Bacillaceae</taxon>
        <taxon>Lysinibacillus</taxon>
    </lineage>
</organism>
<reference evidence="1 2" key="1">
    <citation type="submission" date="2017-11" db="EMBL/GenBank/DDBJ databases">
        <title>Bacterial isolate from king chilli rhizosphere.</title>
        <authorList>
            <person name="Takhelmayum P."/>
            <person name="Sarangthem I."/>
        </authorList>
    </citation>
    <scope>NUCLEOTIDE SEQUENCE [LARGE SCALE GENOMIC DNA]</scope>
    <source>
        <strain evidence="2">t26</strain>
    </source>
</reference>
<name>A0A2M9Q6W3_9BACI</name>
<dbReference type="EMBL" id="PHQY01000587">
    <property type="protein sequence ID" value="PJO43816.1"/>
    <property type="molecule type" value="Genomic_DNA"/>
</dbReference>
<dbReference type="Proteomes" id="UP000232101">
    <property type="component" value="Unassembled WGS sequence"/>
</dbReference>
<sequence length="225" mass="25761">MTIKAHEFKFLQDYKEEGAERAAKHQQYQTDLESARARLRELQTQYEYTFTESIKHGTDATAQLAKIDDDIALQKEVITRRERDARLAHAAMPEGTISSVDVVKEYVDVFVPKVRAEYEPIVDAKLKMARDLLLSCILDHREGEDSYGYLREEMVEISKANRYQGKTSEIMAIEHPTRSAKVMRSQGAINGVREVFNQVSLFTNGHELNDFEYIAEIPTKTKGAK</sequence>
<gene>
    <name evidence="1" type="ORF">CWD94_10205</name>
</gene>
<evidence type="ECO:0000313" key="2">
    <source>
        <dbReference type="Proteomes" id="UP000232101"/>
    </source>
</evidence>
<dbReference type="RefSeq" id="WP_100542963.1">
    <property type="nucleotide sequence ID" value="NZ_PHQY01000587.1"/>
</dbReference>
<proteinExistence type="predicted"/>
<dbReference type="AlphaFoldDB" id="A0A2M9Q6W3"/>
<comment type="caution">
    <text evidence="1">The sequence shown here is derived from an EMBL/GenBank/DDBJ whole genome shotgun (WGS) entry which is preliminary data.</text>
</comment>
<evidence type="ECO:0000313" key="1">
    <source>
        <dbReference type="EMBL" id="PJO43816.1"/>
    </source>
</evidence>
<protein>
    <submittedName>
        <fullName evidence="1">Uncharacterized protein</fullName>
    </submittedName>
</protein>